<dbReference type="PANTHER" id="PTHR43708:SF8">
    <property type="entry name" value="OXIDOREDUCTASE"/>
    <property type="match status" value="1"/>
</dbReference>
<sequence length="350" mass="37222">MGEGQQGDPVRRVGVIGLGFIGRVHLAGLRNIGVEVHAYDVLPDLRTRAVEEYGATEHTSLESILGAVDVVDICTPTDTHAEIAFAAAAVGKPVISEKPLARTNDQAEQIVRTFREAGLPLHVAQVVRFFPEYAAAQRTIAAGKIGRTSVVRLTREGGVPKWSTWLTNATRSGGLILDVMIHDIDYARWIAGDVVRVWAKQFRPTGDDQVLSHAYAILTHVDGAISHITASWAREGAGFRTSFEIAGSEGLLSYATDEHVPVRFAPPELAVSGSGLPPITLDEDPYTTELREFLPAIAGGPTPRVTAEDGAAAVAISLAAIESSETGRAVELPVPDQPYLGSAPALETAS</sequence>
<comment type="caution">
    <text evidence="3">The sequence shown here is derived from an EMBL/GenBank/DDBJ whole genome shotgun (WGS) entry which is preliminary data.</text>
</comment>
<dbReference type="InterPro" id="IPR051317">
    <property type="entry name" value="Gfo/Idh/MocA_oxidoreduct"/>
</dbReference>
<gene>
    <name evidence="3" type="ORF">ACFOUW_33820</name>
</gene>
<name>A0ABV7YNP8_9ACTN</name>
<dbReference type="Proteomes" id="UP001595699">
    <property type="component" value="Unassembled WGS sequence"/>
</dbReference>
<dbReference type="RefSeq" id="WP_205121119.1">
    <property type="nucleotide sequence ID" value="NZ_JAFBCM010000001.1"/>
</dbReference>
<protein>
    <submittedName>
        <fullName evidence="3">Gfo/Idh/MocA family protein</fullName>
    </submittedName>
</protein>
<dbReference type="PANTHER" id="PTHR43708">
    <property type="entry name" value="CONSERVED EXPRESSED OXIDOREDUCTASE (EUROFUNG)"/>
    <property type="match status" value="1"/>
</dbReference>
<evidence type="ECO:0000259" key="2">
    <source>
        <dbReference type="Pfam" id="PF22725"/>
    </source>
</evidence>
<keyword evidence="4" id="KW-1185">Reference proteome</keyword>
<dbReference type="Gene3D" id="3.30.360.10">
    <property type="entry name" value="Dihydrodipicolinate Reductase, domain 2"/>
    <property type="match status" value="1"/>
</dbReference>
<organism evidence="3 4">
    <name type="scientific">Tenggerimyces flavus</name>
    <dbReference type="NCBI Taxonomy" id="1708749"/>
    <lineage>
        <taxon>Bacteria</taxon>
        <taxon>Bacillati</taxon>
        <taxon>Actinomycetota</taxon>
        <taxon>Actinomycetes</taxon>
        <taxon>Propionibacteriales</taxon>
        <taxon>Nocardioidaceae</taxon>
        <taxon>Tenggerimyces</taxon>
    </lineage>
</organism>
<dbReference type="InterPro" id="IPR036291">
    <property type="entry name" value="NAD(P)-bd_dom_sf"/>
</dbReference>
<dbReference type="SUPFAM" id="SSF51735">
    <property type="entry name" value="NAD(P)-binding Rossmann-fold domains"/>
    <property type="match status" value="1"/>
</dbReference>
<dbReference type="Pfam" id="PF22725">
    <property type="entry name" value="GFO_IDH_MocA_C3"/>
    <property type="match status" value="1"/>
</dbReference>
<dbReference type="Pfam" id="PF01408">
    <property type="entry name" value="GFO_IDH_MocA"/>
    <property type="match status" value="1"/>
</dbReference>
<dbReference type="SUPFAM" id="SSF55347">
    <property type="entry name" value="Glyceraldehyde-3-phosphate dehydrogenase-like, C-terminal domain"/>
    <property type="match status" value="1"/>
</dbReference>
<accession>A0ABV7YNP8</accession>
<reference evidence="4" key="1">
    <citation type="journal article" date="2019" name="Int. J. Syst. Evol. Microbiol.">
        <title>The Global Catalogue of Microorganisms (GCM) 10K type strain sequencing project: providing services to taxonomists for standard genome sequencing and annotation.</title>
        <authorList>
            <consortium name="The Broad Institute Genomics Platform"/>
            <consortium name="The Broad Institute Genome Sequencing Center for Infectious Disease"/>
            <person name="Wu L."/>
            <person name="Ma J."/>
        </authorList>
    </citation>
    <scope>NUCLEOTIDE SEQUENCE [LARGE SCALE GENOMIC DNA]</scope>
    <source>
        <strain evidence="4">CGMCC 4.7241</strain>
    </source>
</reference>
<dbReference type="Gene3D" id="3.40.50.720">
    <property type="entry name" value="NAD(P)-binding Rossmann-like Domain"/>
    <property type="match status" value="1"/>
</dbReference>
<feature type="domain" description="GFO/IDH/MocA-like oxidoreductase" evidence="2">
    <location>
        <begin position="133"/>
        <end position="252"/>
    </location>
</feature>
<evidence type="ECO:0000313" key="3">
    <source>
        <dbReference type="EMBL" id="MFC3765854.1"/>
    </source>
</evidence>
<dbReference type="EMBL" id="JBHRZH010000043">
    <property type="protein sequence ID" value="MFC3765854.1"/>
    <property type="molecule type" value="Genomic_DNA"/>
</dbReference>
<dbReference type="InterPro" id="IPR055170">
    <property type="entry name" value="GFO_IDH_MocA-like_dom"/>
</dbReference>
<dbReference type="InterPro" id="IPR000683">
    <property type="entry name" value="Gfo/Idh/MocA-like_OxRdtase_N"/>
</dbReference>
<feature type="domain" description="Gfo/Idh/MocA-like oxidoreductase N-terminal" evidence="1">
    <location>
        <begin position="12"/>
        <end position="124"/>
    </location>
</feature>
<proteinExistence type="predicted"/>
<evidence type="ECO:0000313" key="4">
    <source>
        <dbReference type="Proteomes" id="UP001595699"/>
    </source>
</evidence>
<evidence type="ECO:0000259" key="1">
    <source>
        <dbReference type="Pfam" id="PF01408"/>
    </source>
</evidence>